<evidence type="ECO:0000313" key="1">
    <source>
        <dbReference type="EMBL" id="TFK74514.1"/>
    </source>
</evidence>
<gene>
    <name evidence="1" type="ORF">BDN72DRAFT_57780</name>
</gene>
<dbReference type="Proteomes" id="UP000308600">
    <property type="component" value="Unassembled WGS sequence"/>
</dbReference>
<accession>A0ACD3B928</accession>
<keyword evidence="2" id="KW-1185">Reference proteome</keyword>
<protein>
    <submittedName>
        <fullName evidence="1">Uncharacterized protein</fullName>
    </submittedName>
</protein>
<sequence length="86" mass="9882">MVIYLFSYSTMLAWSPYTRAEFVLRHALLHLFCHDWARGSSSTRFVDSLSSLSSASLTTGHFTKVLTIELMETLYSTIELELLYHS</sequence>
<dbReference type="EMBL" id="ML208268">
    <property type="protein sequence ID" value="TFK74514.1"/>
    <property type="molecule type" value="Genomic_DNA"/>
</dbReference>
<name>A0ACD3B928_9AGAR</name>
<evidence type="ECO:0000313" key="2">
    <source>
        <dbReference type="Proteomes" id="UP000308600"/>
    </source>
</evidence>
<proteinExistence type="predicted"/>
<organism evidence="1 2">
    <name type="scientific">Pluteus cervinus</name>
    <dbReference type="NCBI Taxonomy" id="181527"/>
    <lineage>
        <taxon>Eukaryota</taxon>
        <taxon>Fungi</taxon>
        <taxon>Dikarya</taxon>
        <taxon>Basidiomycota</taxon>
        <taxon>Agaricomycotina</taxon>
        <taxon>Agaricomycetes</taxon>
        <taxon>Agaricomycetidae</taxon>
        <taxon>Agaricales</taxon>
        <taxon>Pluteineae</taxon>
        <taxon>Pluteaceae</taxon>
        <taxon>Pluteus</taxon>
    </lineage>
</organism>
<reference evidence="1 2" key="1">
    <citation type="journal article" date="2019" name="Nat. Ecol. Evol.">
        <title>Megaphylogeny resolves global patterns of mushroom evolution.</title>
        <authorList>
            <person name="Varga T."/>
            <person name="Krizsan K."/>
            <person name="Foldi C."/>
            <person name="Dima B."/>
            <person name="Sanchez-Garcia M."/>
            <person name="Sanchez-Ramirez S."/>
            <person name="Szollosi G.J."/>
            <person name="Szarkandi J.G."/>
            <person name="Papp V."/>
            <person name="Albert L."/>
            <person name="Andreopoulos W."/>
            <person name="Angelini C."/>
            <person name="Antonin V."/>
            <person name="Barry K.W."/>
            <person name="Bougher N.L."/>
            <person name="Buchanan P."/>
            <person name="Buyck B."/>
            <person name="Bense V."/>
            <person name="Catcheside P."/>
            <person name="Chovatia M."/>
            <person name="Cooper J."/>
            <person name="Damon W."/>
            <person name="Desjardin D."/>
            <person name="Finy P."/>
            <person name="Geml J."/>
            <person name="Haridas S."/>
            <person name="Hughes K."/>
            <person name="Justo A."/>
            <person name="Karasinski D."/>
            <person name="Kautmanova I."/>
            <person name="Kiss B."/>
            <person name="Kocsube S."/>
            <person name="Kotiranta H."/>
            <person name="LaButti K.M."/>
            <person name="Lechner B.E."/>
            <person name="Liimatainen K."/>
            <person name="Lipzen A."/>
            <person name="Lukacs Z."/>
            <person name="Mihaltcheva S."/>
            <person name="Morgado L.N."/>
            <person name="Niskanen T."/>
            <person name="Noordeloos M.E."/>
            <person name="Ohm R.A."/>
            <person name="Ortiz-Santana B."/>
            <person name="Ovrebo C."/>
            <person name="Racz N."/>
            <person name="Riley R."/>
            <person name="Savchenko A."/>
            <person name="Shiryaev A."/>
            <person name="Soop K."/>
            <person name="Spirin V."/>
            <person name="Szebenyi C."/>
            <person name="Tomsovsky M."/>
            <person name="Tulloss R.E."/>
            <person name="Uehling J."/>
            <person name="Grigoriev I.V."/>
            <person name="Vagvolgyi C."/>
            <person name="Papp T."/>
            <person name="Martin F.M."/>
            <person name="Miettinen O."/>
            <person name="Hibbett D.S."/>
            <person name="Nagy L.G."/>
        </authorList>
    </citation>
    <scope>NUCLEOTIDE SEQUENCE [LARGE SCALE GENOMIC DNA]</scope>
    <source>
        <strain evidence="1 2">NL-1719</strain>
    </source>
</reference>